<reference evidence="1 2" key="1">
    <citation type="journal article" date="2019" name="Nat. Ecol. Evol.">
        <title>Megaphylogeny resolves global patterns of mushroom evolution.</title>
        <authorList>
            <person name="Varga T."/>
            <person name="Krizsan K."/>
            <person name="Foldi C."/>
            <person name="Dima B."/>
            <person name="Sanchez-Garcia M."/>
            <person name="Sanchez-Ramirez S."/>
            <person name="Szollosi G.J."/>
            <person name="Szarkandi J.G."/>
            <person name="Papp V."/>
            <person name="Albert L."/>
            <person name="Andreopoulos W."/>
            <person name="Angelini C."/>
            <person name="Antonin V."/>
            <person name="Barry K.W."/>
            <person name="Bougher N.L."/>
            <person name="Buchanan P."/>
            <person name="Buyck B."/>
            <person name="Bense V."/>
            <person name="Catcheside P."/>
            <person name="Chovatia M."/>
            <person name="Cooper J."/>
            <person name="Damon W."/>
            <person name="Desjardin D."/>
            <person name="Finy P."/>
            <person name="Geml J."/>
            <person name="Haridas S."/>
            <person name="Hughes K."/>
            <person name="Justo A."/>
            <person name="Karasinski D."/>
            <person name="Kautmanova I."/>
            <person name="Kiss B."/>
            <person name="Kocsube S."/>
            <person name="Kotiranta H."/>
            <person name="LaButti K.M."/>
            <person name="Lechner B.E."/>
            <person name="Liimatainen K."/>
            <person name="Lipzen A."/>
            <person name="Lukacs Z."/>
            <person name="Mihaltcheva S."/>
            <person name="Morgado L.N."/>
            <person name="Niskanen T."/>
            <person name="Noordeloos M.E."/>
            <person name="Ohm R.A."/>
            <person name="Ortiz-Santana B."/>
            <person name="Ovrebo C."/>
            <person name="Racz N."/>
            <person name="Riley R."/>
            <person name="Savchenko A."/>
            <person name="Shiryaev A."/>
            <person name="Soop K."/>
            <person name="Spirin V."/>
            <person name="Szebenyi C."/>
            <person name="Tomsovsky M."/>
            <person name="Tulloss R.E."/>
            <person name="Uehling J."/>
            <person name="Grigoriev I.V."/>
            <person name="Vagvolgyi C."/>
            <person name="Papp T."/>
            <person name="Martin F.M."/>
            <person name="Miettinen O."/>
            <person name="Hibbett D.S."/>
            <person name="Nagy L.G."/>
        </authorList>
    </citation>
    <scope>NUCLEOTIDE SEQUENCE [LARGE SCALE GENOMIC DNA]</scope>
    <source>
        <strain evidence="1 2">NL-1719</strain>
    </source>
</reference>
<sequence length="88" mass="10166">MRFELDMGNWVHDSSRRRRRLWTRLDFSSLDTFDMRRVFGSGFYLLVPIYPSATPFGLTSSFLDPSYRKGFGVDVRTAFGKVVPSTCS</sequence>
<gene>
    <name evidence="1" type="ORF">BDN72DRAFT_336441</name>
</gene>
<proteinExistence type="predicted"/>
<keyword evidence="2" id="KW-1185">Reference proteome</keyword>
<accession>A0ACD3B432</accession>
<dbReference type="Proteomes" id="UP000308600">
    <property type="component" value="Unassembled WGS sequence"/>
</dbReference>
<protein>
    <submittedName>
        <fullName evidence="1">Uncharacterized protein</fullName>
    </submittedName>
</protein>
<organism evidence="1 2">
    <name type="scientific">Pluteus cervinus</name>
    <dbReference type="NCBI Taxonomy" id="181527"/>
    <lineage>
        <taxon>Eukaryota</taxon>
        <taxon>Fungi</taxon>
        <taxon>Dikarya</taxon>
        <taxon>Basidiomycota</taxon>
        <taxon>Agaricomycotina</taxon>
        <taxon>Agaricomycetes</taxon>
        <taxon>Agaricomycetidae</taxon>
        <taxon>Agaricales</taxon>
        <taxon>Pluteineae</taxon>
        <taxon>Pluteaceae</taxon>
        <taxon>Pluteus</taxon>
    </lineage>
</organism>
<evidence type="ECO:0000313" key="1">
    <source>
        <dbReference type="EMBL" id="TFK72404.1"/>
    </source>
</evidence>
<dbReference type="EMBL" id="ML208286">
    <property type="protein sequence ID" value="TFK72404.1"/>
    <property type="molecule type" value="Genomic_DNA"/>
</dbReference>
<name>A0ACD3B432_9AGAR</name>
<evidence type="ECO:0000313" key="2">
    <source>
        <dbReference type="Proteomes" id="UP000308600"/>
    </source>
</evidence>